<evidence type="ECO:0000313" key="1">
    <source>
        <dbReference type="EMBL" id="CUQ28456.1"/>
    </source>
</evidence>
<evidence type="ECO:0000313" key="2">
    <source>
        <dbReference type="Proteomes" id="UP000095576"/>
    </source>
</evidence>
<gene>
    <name evidence="1" type="ORF">ERS852511_05070</name>
</gene>
<sequence>MNWHSPRRKNKRKRRNKKSVFSYKKKNRRQQKRKVYINKPKCKRKRDKIKVNSFASKKGKITIDYTSLRESSIMLYSYMNPNLDFDTDWIFYYDETNNFKKLHIKDRTDFNVKIENNFVLGGLCHDLSINIDESLIFSNIPLQKSAKEVKLKHIANGSFLEILKSTKLTVFMENIIKMPLYIHYQSLNPLYYSLVDIIDSNNKEKYIPYNRILKSTIYDVLKNNINNTMDIIKSYGYPNINKSDVRKFICDLINLTTIELRKSPFIEEKIKLNLLLDFLRDTEGIDELIFLSDEDECVLIKQLNEFYSQNAVLFINSKHIFDNESDVQNNFSKVKMLYQDREISNYLFSDSKSNILIQASDVIIGVFGKLFSFIKSIDILSLDDVISKMNDTQIKNLDLLLTLYNKSLDRNPSFINSIESDSELKKLNALNRIRGFA</sequence>
<dbReference type="EMBL" id="CZAP01000041">
    <property type="protein sequence ID" value="CUQ28456.1"/>
    <property type="molecule type" value="Genomic_DNA"/>
</dbReference>
<dbReference type="RefSeq" id="WP_055301405.1">
    <property type="nucleotide sequence ID" value="NZ_CAXSVM010000014.1"/>
</dbReference>
<dbReference type="InterPro" id="IPR024524">
    <property type="entry name" value="DUF3800"/>
</dbReference>
<dbReference type="Proteomes" id="UP000095576">
    <property type="component" value="Unassembled WGS sequence"/>
</dbReference>
<reference evidence="1 2" key="1">
    <citation type="submission" date="2015-09" db="EMBL/GenBank/DDBJ databases">
        <authorList>
            <consortium name="Pathogen Informatics"/>
        </authorList>
    </citation>
    <scope>NUCLEOTIDE SEQUENCE [LARGE SCALE GENOMIC DNA]</scope>
    <source>
        <strain evidence="1 2">2789STDY5834899</strain>
    </source>
</reference>
<organism evidence="1 2">
    <name type="scientific">Bacteroides thetaiotaomicron</name>
    <dbReference type="NCBI Taxonomy" id="818"/>
    <lineage>
        <taxon>Bacteria</taxon>
        <taxon>Pseudomonadati</taxon>
        <taxon>Bacteroidota</taxon>
        <taxon>Bacteroidia</taxon>
        <taxon>Bacteroidales</taxon>
        <taxon>Bacteroidaceae</taxon>
        <taxon>Bacteroides</taxon>
    </lineage>
</organism>
<name>A0A174V4J2_BACT4</name>
<dbReference type="Pfam" id="PF12686">
    <property type="entry name" value="DUF3800"/>
    <property type="match status" value="1"/>
</dbReference>
<proteinExistence type="predicted"/>
<dbReference type="AlphaFoldDB" id="A0A174V4J2"/>
<accession>A0A174V4J2</accession>
<protein>
    <submittedName>
        <fullName evidence="1">Uncharacterized protein</fullName>
    </submittedName>
</protein>